<dbReference type="Proteomes" id="UP000005178">
    <property type="component" value="Unassembled WGS sequence"/>
</dbReference>
<sequence>MTIYILMYGIVSLFAGVIPSVLVFRQIHKNNKRYKELIEDKKSKKISLILNAEPNINKFMLKVKNLLSLNYDNYDIYIVNTSGDLKFSRKIIEYFDLKKNIESIKYKTNKSEIISIYKSDKINLLNTEKTNKWNGINAAADNTNADLILAIEENIFIEKNALKKLTREFLINDNTLFTSGIIKDDSYIHRENLEYKGIKTHNFFSCFSILRNIKNKLFEKTYNFEYLSGEEIGNSFTLYNLGKIREVGGFNCETSNPNNDLKQRLTEEYNNDFKINYAALAFEEIDDIHEYVTDDIIDRYIIKKDINNSNPYNTISRLYDLFTSIINPILEFPIIILSVLFTIIKVISPLTLLCFMLLYISFDIAKNILLHITDKVSLRKNINISESLEFIGFTLIYNFGFRQLYNLNKLLLRFGLKSRREAYYKEKEIYGYINEFELTEDKGYEKELIKSAPITDINDTYTKAIKETEKTAATELNEEYSIIEEENEEDITQIIEEINEINAEETEAGTEEEPILKEEHAEAVRETNTETVIEETSDDEEILIKELENFDIEEVAKSEPFKKEEVFKKKKAESELDRIMRELAKTTSKIEKLEAEVKKELLNIERRARDKDIDEELNKLKAEVLKVEENIDTIKDNEHQEAEALKEIASVKDKEDDELNFSDDEMDEEFSNITI</sequence>
<reference evidence="4" key="2">
    <citation type="submission" date="2013-08" db="EMBL/GenBank/DDBJ databases">
        <title>Draft genome sequence of Anaerofustis stercorihominis (DSM 17244).</title>
        <authorList>
            <person name="Sudarsanam P."/>
            <person name="Ley R."/>
            <person name="Guruge J."/>
            <person name="Turnbaugh P.J."/>
            <person name="Mahowald M."/>
            <person name="Liep D."/>
            <person name="Gordon J."/>
        </authorList>
    </citation>
    <scope>NUCLEOTIDE SEQUENCE</scope>
    <source>
        <strain evidence="4">DSM 17244</strain>
    </source>
</reference>
<evidence type="ECO:0000256" key="2">
    <source>
        <dbReference type="SAM" id="MobiDB-lite"/>
    </source>
</evidence>
<proteinExistence type="predicted"/>
<feature type="region of interest" description="Disordered" evidence="2">
    <location>
        <begin position="655"/>
        <end position="675"/>
    </location>
</feature>
<feature type="coiled-coil region" evidence="1">
    <location>
        <begin position="466"/>
        <end position="504"/>
    </location>
</feature>
<evidence type="ECO:0000313" key="5">
    <source>
        <dbReference type="Proteomes" id="UP000005178"/>
    </source>
</evidence>
<evidence type="ECO:0000256" key="1">
    <source>
        <dbReference type="SAM" id="Coils"/>
    </source>
</evidence>
<protein>
    <recommendedName>
        <fullName evidence="6">Glycosyltransferase, group 2 family protein</fullName>
    </recommendedName>
</protein>
<keyword evidence="3" id="KW-1133">Transmembrane helix</keyword>
<dbReference type="InterPro" id="IPR029044">
    <property type="entry name" value="Nucleotide-diphossugar_trans"/>
</dbReference>
<comment type="caution">
    <text evidence="4">The sequence shown here is derived from an EMBL/GenBank/DDBJ whole genome shotgun (WGS) entry which is preliminary data.</text>
</comment>
<feature type="transmembrane region" description="Helical" evidence="3">
    <location>
        <begin position="350"/>
        <end position="370"/>
    </location>
</feature>
<dbReference type="eggNOG" id="COG1215">
    <property type="taxonomic scope" value="Bacteria"/>
</dbReference>
<keyword evidence="3" id="KW-0812">Transmembrane</keyword>
<dbReference type="HOGENOM" id="CLU_406917_0_0_9"/>
<dbReference type="SUPFAM" id="SSF53448">
    <property type="entry name" value="Nucleotide-diphospho-sugar transferases"/>
    <property type="match status" value="1"/>
</dbReference>
<keyword evidence="5" id="KW-1185">Reference proteome</keyword>
<organism evidence="4 5">
    <name type="scientific">Anaerofustis stercorihominis DSM 17244</name>
    <dbReference type="NCBI Taxonomy" id="445971"/>
    <lineage>
        <taxon>Bacteria</taxon>
        <taxon>Bacillati</taxon>
        <taxon>Bacillota</taxon>
        <taxon>Clostridia</taxon>
        <taxon>Eubacteriales</taxon>
        <taxon>Eubacteriaceae</taxon>
        <taxon>Anaerofustis</taxon>
    </lineage>
</organism>
<dbReference type="STRING" id="445971.ANASTE_01241"/>
<dbReference type="AlphaFoldDB" id="B1CB92"/>
<name>B1CB92_9FIRM</name>
<keyword evidence="3" id="KW-0472">Membrane</keyword>
<gene>
    <name evidence="4" type="ORF">ANASTE_01241</name>
</gene>
<feature type="transmembrane region" description="Helical" evidence="3">
    <location>
        <begin position="6"/>
        <end position="24"/>
    </location>
</feature>
<evidence type="ECO:0008006" key="6">
    <source>
        <dbReference type="Google" id="ProtNLM"/>
    </source>
</evidence>
<evidence type="ECO:0000313" key="4">
    <source>
        <dbReference type="EMBL" id="EDS71539.1"/>
    </source>
</evidence>
<accession>B1CB92</accession>
<feature type="coiled-coil region" evidence="1">
    <location>
        <begin position="569"/>
        <end position="637"/>
    </location>
</feature>
<keyword evidence="1" id="KW-0175">Coiled coil</keyword>
<dbReference type="EMBL" id="ABIL02000006">
    <property type="protein sequence ID" value="EDS71539.1"/>
    <property type="molecule type" value="Genomic_DNA"/>
</dbReference>
<reference evidence="4" key="1">
    <citation type="submission" date="2008-01" db="EMBL/GenBank/DDBJ databases">
        <authorList>
            <person name="Fulton L."/>
            <person name="Clifton S."/>
            <person name="Fulton B."/>
            <person name="Xu J."/>
            <person name="Minx P."/>
            <person name="Pepin K.H."/>
            <person name="Johnson M."/>
            <person name="Thiruvilangam P."/>
            <person name="Bhonagiri V."/>
            <person name="Nash W.E."/>
            <person name="Mardis E.R."/>
            <person name="Wilson R.K."/>
        </authorList>
    </citation>
    <scope>NUCLEOTIDE SEQUENCE [LARGE SCALE GENOMIC DNA]</scope>
    <source>
        <strain evidence="4">DSM 17244</strain>
    </source>
</reference>
<feature type="transmembrane region" description="Helical" evidence="3">
    <location>
        <begin position="325"/>
        <end position="344"/>
    </location>
</feature>
<evidence type="ECO:0000256" key="3">
    <source>
        <dbReference type="SAM" id="Phobius"/>
    </source>
</evidence>